<dbReference type="GO" id="GO:0005737">
    <property type="term" value="C:cytoplasm"/>
    <property type="evidence" value="ECO:0007669"/>
    <property type="project" value="TreeGrafter"/>
</dbReference>
<organism evidence="11 12">
    <name type="scientific">Eptatretus burgeri</name>
    <name type="common">Inshore hagfish</name>
    <dbReference type="NCBI Taxonomy" id="7764"/>
    <lineage>
        <taxon>Eukaryota</taxon>
        <taxon>Metazoa</taxon>
        <taxon>Chordata</taxon>
        <taxon>Craniata</taxon>
        <taxon>Vertebrata</taxon>
        <taxon>Cyclostomata</taxon>
        <taxon>Myxini</taxon>
        <taxon>Myxiniformes</taxon>
        <taxon>Myxinidae</taxon>
        <taxon>Eptatretinae</taxon>
        <taxon>Eptatretus</taxon>
    </lineage>
</organism>
<evidence type="ECO:0000313" key="11">
    <source>
        <dbReference type="Ensembl" id="ENSEBUP00000009021.1"/>
    </source>
</evidence>
<dbReference type="PROSITE" id="PS00108">
    <property type="entry name" value="PROTEIN_KINASE_ST"/>
    <property type="match status" value="1"/>
</dbReference>
<feature type="binding site" evidence="7">
    <location>
        <position position="72"/>
    </location>
    <ligand>
        <name>ATP</name>
        <dbReference type="ChEBI" id="CHEBI:30616"/>
    </ligand>
</feature>
<evidence type="ECO:0000256" key="1">
    <source>
        <dbReference type="ARBA" id="ARBA00022527"/>
    </source>
</evidence>
<evidence type="ECO:0000313" key="12">
    <source>
        <dbReference type="Proteomes" id="UP000694388"/>
    </source>
</evidence>
<keyword evidence="2" id="KW-0808">Transferase</keyword>
<dbReference type="PANTHER" id="PTHR24345">
    <property type="entry name" value="SERINE/THREONINE-PROTEIN KINASE PLK"/>
    <property type="match status" value="1"/>
</dbReference>
<dbReference type="InterPro" id="IPR000719">
    <property type="entry name" value="Prot_kinase_dom"/>
</dbReference>
<dbReference type="GO" id="GO:0007052">
    <property type="term" value="P:mitotic spindle organization"/>
    <property type="evidence" value="ECO:0007669"/>
    <property type="project" value="TreeGrafter"/>
</dbReference>
<dbReference type="PROSITE" id="PS50011">
    <property type="entry name" value="PROTEIN_KINASE_DOM"/>
    <property type="match status" value="1"/>
</dbReference>
<dbReference type="GO" id="GO:0005524">
    <property type="term" value="F:ATP binding"/>
    <property type="evidence" value="ECO:0007669"/>
    <property type="project" value="UniProtKB-UniRule"/>
</dbReference>
<evidence type="ECO:0000256" key="6">
    <source>
        <dbReference type="ARBA" id="ARBA00022840"/>
    </source>
</evidence>
<reference evidence="11" key="2">
    <citation type="submission" date="2025-09" db="UniProtKB">
        <authorList>
            <consortium name="Ensembl"/>
        </authorList>
    </citation>
    <scope>IDENTIFICATION</scope>
</reference>
<dbReference type="GO" id="GO:0000776">
    <property type="term" value="C:kinetochore"/>
    <property type="evidence" value="ECO:0007669"/>
    <property type="project" value="TreeGrafter"/>
</dbReference>
<dbReference type="GO" id="GO:0005813">
    <property type="term" value="C:centrosome"/>
    <property type="evidence" value="ECO:0007669"/>
    <property type="project" value="TreeGrafter"/>
</dbReference>
<feature type="domain" description="Protein kinase" evidence="10">
    <location>
        <begin position="43"/>
        <end position="296"/>
    </location>
</feature>
<evidence type="ECO:0000256" key="4">
    <source>
        <dbReference type="ARBA" id="ARBA00022741"/>
    </source>
</evidence>
<dbReference type="InterPro" id="IPR011009">
    <property type="entry name" value="Kinase-like_dom_sf"/>
</dbReference>
<feature type="region of interest" description="Disordered" evidence="9">
    <location>
        <begin position="1"/>
        <end position="36"/>
    </location>
</feature>
<feature type="compositionally biased region" description="Basic and acidic residues" evidence="9">
    <location>
        <begin position="12"/>
        <end position="22"/>
    </location>
</feature>
<dbReference type="FunFam" id="3.30.200.20:FF:000091">
    <property type="entry name" value="Serine/threonine-protein kinase PLK"/>
    <property type="match status" value="1"/>
</dbReference>
<dbReference type="SUPFAM" id="SSF56112">
    <property type="entry name" value="Protein kinase-like (PK-like)"/>
    <property type="match status" value="1"/>
</dbReference>
<protein>
    <submittedName>
        <fullName evidence="11">Polo-like kinase 3 (Drosophila)</fullName>
    </submittedName>
</protein>
<dbReference type="InterPro" id="IPR017441">
    <property type="entry name" value="Protein_kinase_ATP_BS"/>
</dbReference>
<dbReference type="GeneTree" id="ENSGT00940000159121"/>
<dbReference type="Proteomes" id="UP000694388">
    <property type="component" value="Unplaced"/>
</dbReference>
<evidence type="ECO:0000259" key="10">
    <source>
        <dbReference type="PROSITE" id="PS50011"/>
    </source>
</evidence>
<dbReference type="InterPro" id="IPR008271">
    <property type="entry name" value="Ser/Thr_kinase_AS"/>
</dbReference>
<dbReference type="Pfam" id="PF00069">
    <property type="entry name" value="Pkinase"/>
    <property type="match status" value="1"/>
</dbReference>
<dbReference type="SMART" id="SM00220">
    <property type="entry name" value="S_TKc"/>
    <property type="match status" value="1"/>
</dbReference>
<dbReference type="GO" id="GO:0005634">
    <property type="term" value="C:nucleus"/>
    <property type="evidence" value="ECO:0007669"/>
    <property type="project" value="TreeGrafter"/>
</dbReference>
<evidence type="ECO:0000256" key="5">
    <source>
        <dbReference type="ARBA" id="ARBA00022777"/>
    </source>
</evidence>
<keyword evidence="3" id="KW-0677">Repeat</keyword>
<dbReference type="Ensembl" id="ENSEBUT00000009539.1">
    <property type="protein sequence ID" value="ENSEBUP00000009021.1"/>
    <property type="gene ID" value="ENSEBUG00000005841.1"/>
</dbReference>
<dbReference type="Gene3D" id="3.30.200.20">
    <property type="entry name" value="Phosphorylase Kinase, domain 1"/>
    <property type="match status" value="1"/>
</dbReference>
<sequence>MEPPHLGVPDGGQRRASSDSVRHVSSRPLHSRIVTDPATGNGYYRGRLLGKGGFARCYELMEVSSGRMFAAKVISRAKLTKPQHRDKVEREISVHRMLHHKHVVKFEKHFETEDSIFILLELCNHQSLAHLLRKRHVMQEADARCCLRHILLGLQYLHARGLVHRDLKLANLFISGLMEVKIGDLGLATRLRPPESRRRTVCGTPNYLAPEVLERRGHGPEADVWSLGCVMYTLLIGRPPFESRDLEETYRAIRHAAYPPLPILLSPSARSLLTAMLTQQPDDRPTLDEILSHDFLTKGFTPDRLPLAFSSVPPVPSAKTDQSLLRRAFDALFKRKQDGKEKVKPEVGDVKRLVTEFGKNTLTCSSQSSASDQQANVCDENVQGPNKPLTCQLIPVKLSGSTPMQMEQTVPISKGKLSMYLLFSCSRHQMVHGDR</sequence>
<dbReference type="GO" id="GO:0004674">
    <property type="term" value="F:protein serine/threonine kinase activity"/>
    <property type="evidence" value="ECO:0007669"/>
    <property type="project" value="UniProtKB-KW"/>
</dbReference>
<comment type="similarity">
    <text evidence="8">Belongs to the protein kinase superfamily.</text>
</comment>
<dbReference type="GO" id="GO:0000922">
    <property type="term" value="C:spindle pole"/>
    <property type="evidence" value="ECO:0007669"/>
    <property type="project" value="TreeGrafter"/>
</dbReference>
<dbReference type="CDD" id="cd14099">
    <property type="entry name" value="STKc_PLK"/>
    <property type="match status" value="1"/>
</dbReference>
<reference evidence="11" key="1">
    <citation type="submission" date="2025-08" db="UniProtKB">
        <authorList>
            <consortium name="Ensembl"/>
        </authorList>
    </citation>
    <scope>IDENTIFICATION</scope>
</reference>
<evidence type="ECO:0000256" key="8">
    <source>
        <dbReference type="RuleBase" id="RU000304"/>
    </source>
</evidence>
<keyword evidence="1 8" id="KW-0723">Serine/threonine-protein kinase</keyword>
<keyword evidence="4 7" id="KW-0547">Nucleotide-binding</keyword>
<dbReference type="FunFam" id="1.10.510.10:FF:000571">
    <property type="entry name" value="Maternal embryonic leucine zipper kinase"/>
    <property type="match status" value="1"/>
</dbReference>
<accession>A0A8C4Q2P8</accession>
<dbReference type="PANTHER" id="PTHR24345:SF0">
    <property type="entry name" value="CELL CYCLE SERINE_THREONINE-PROTEIN KINASE CDC5_MSD2"/>
    <property type="match status" value="1"/>
</dbReference>
<evidence type="ECO:0000256" key="9">
    <source>
        <dbReference type="SAM" id="MobiDB-lite"/>
    </source>
</evidence>
<name>A0A8C4Q2P8_EPTBU</name>
<evidence type="ECO:0000256" key="3">
    <source>
        <dbReference type="ARBA" id="ARBA00022737"/>
    </source>
</evidence>
<dbReference type="AlphaFoldDB" id="A0A8C4Q2P8"/>
<dbReference type="PROSITE" id="PS00107">
    <property type="entry name" value="PROTEIN_KINASE_ATP"/>
    <property type="match status" value="1"/>
</dbReference>
<dbReference type="Gene3D" id="1.10.510.10">
    <property type="entry name" value="Transferase(Phosphotransferase) domain 1"/>
    <property type="match status" value="1"/>
</dbReference>
<proteinExistence type="inferred from homology"/>
<keyword evidence="12" id="KW-1185">Reference proteome</keyword>
<keyword evidence="6 7" id="KW-0067">ATP-binding</keyword>
<keyword evidence="5" id="KW-0418">Kinase</keyword>
<evidence type="ECO:0000256" key="7">
    <source>
        <dbReference type="PROSITE-ProRule" id="PRU10141"/>
    </source>
</evidence>
<evidence type="ECO:0000256" key="2">
    <source>
        <dbReference type="ARBA" id="ARBA00022679"/>
    </source>
</evidence>